<gene>
    <name evidence="1" type="ORF">DENIS_2796</name>
</gene>
<dbReference type="EMBL" id="BEXT01000001">
    <property type="protein sequence ID" value="GBC61834.1"/>
    <property type="molecule type" value="Genomic_DNA"/>
</dbReference>
<reference evidence="2" key="2">
    <citation type="submission" date="2019-01" db="EMBL/GenBank/DDBJ databases">
        <title>Genome sequence of Desulfonema ishimotonii strain Tokyo 01.</title>
        <authorList>
            <person name="Fukui M."/>
        </authorList>
    </citation>
    <scope>NUCLEOTIDE SEQUENCE [LARGE SCALE GENOMIC DNA]</scope>
    <source>
        <strain evidence="2">Tokyo 01</strain>
    </source>
</reference>
<protein>
    <submittedName>
        <fullName evidence="1">Uncharacterized protein</fullName>
    </submittedName>
</protein>
<comment type="caution">
    <text evidence="1">The sequence shown here is derived from an EMBL/GenBank/DDBJ whole genome shotgun (WGS) entry which is preliminary data.</text>
</comment>
<keyword evidence="2" id="KW-1185">Reference proteome</keyword>
<reference evidence="2" key="1">
    <citation type="submission" date="2017-11" db="EMBL/GenBank/DDBJ databases">
        <authorList>
            <person name="Watanabe M."/>
            <person name="Kojima H."/>
        </authorList>
    </citation>
    <scope>NUCLEOTIDE SEQUENCE [LARGE SCALE GENOMIC DNA]</scope>
    <source>
        <strain evidence="2">Tokyo 01</strain>
    </source>
</reference>
<sequence>MVALSGAGTGACPYKSEGFVKQFLNATGIIGYHIRHFSAPKGRNITARGIALGPEHSPWSKP</sequence>
<dbReference type="AlphaFoldDB" id="A0A401FY22"/>
<accession>A0A401FY22</accession>
<evidence type="ECO:0000313" key="2">
    <source>
        <dbReference type="Proteomes" id="UP000288096"/>
    </source>
</evidence>
<dbReference type="Proteomes" id="UP000288096">
    <property type="component" value="Unassembled WGS sequence"/>
</dbReference>
<evidence type="ECO:0000313" key="1">
    <source>
        <dbReference type="EMBL" id="GBC61834.1"/>
    </source>
</evidence>
<proteinExistence type="predicted"/>
<organism evidence="1 2">
    <name type="scientific">Desulfonema ishimotonii</name>
    <dbReference type="NCBI Taxonomy" id="45657"/>
    <lineage>
        <taxon>Bacteria</taxon>
        <taxon>Pseudomonadati</taxon>
        <taxon>Thermodesulfobacteriota</taxon>
        <taxon>Desulfobacteria</taxon>
        <taxon>Desulfobacterales</taxon>
        <taxon>Desulfococcaceae</taxon>
        <taxon>Desulfonema</taxon>
    </lineage>
</organism>
<name>A0A401FY22_9BACT</name>